<keyword evidence="21" id="KW-1185">Reference proteome</keyword>
<dbReference type="Proteomes" id="UP000271241">
    <property type="component" value="Unassembled WGS sequence"/>
</dbReference>
<evidence type="ECO:0000313" key="20">
    <source>
        <dbReference type="EMBL" id="RKP10225.1"/>
    </source>
</evidence>
<evidence type="ECO:0000259" key="19">
    <source>
        <dbReference type="Pfam" id="PF01764"/>
    </source>
</evidence>
<dbReference type="AlphaFoldDB" id="A0A4P9XVC4"/>
<dbReference type="EMBL" id="KZ992463">
    <property type="protein sequence ID" value="RKP10225.1"/>
    <property type="molecule type" value="Genomic_DNA"/>
</dbReference>
<dbReference type="Gene3D" id="3.40.50.1820">
    <property type="entry name" value="alpha/beta hydrolase"/>
    <property type="match status" value="1"/>
</dbReference>
<evidence type="ECO:0000256" key="12">
    <source>
        <dbReference type="ARBA" id="ARBA00022989"/>
    </source>
</evidence>
<comment type="subcellular location">
    <subcellularLocation>
        <location evidence="3">Endosome</location>
        <location evidence="3">Multivesicular body membrane</location>
        <topology evidence="3">Single-pass type II membrane protein</topology>
    </subcellularLocation>
    <subcellularLocation>
        <location evidence="2">Prevacuolar compartment membrane</location>
        <topology evidence="2">Single-pass type II membrane protein</topology>
    </subcellularLocation>
</comment>
<evidence type="ECO:0000256" key="17">
    <source>
        <dbReference type="ARBA" id="ARBA00024663"/>
    </source>
</evidence>
<keyword evidence="9 20" id="KW-0378">Hydrolase</keyword>
<dbReference type="GO" id="GO:0004620">
    <property type="term" value="F:phospholipase activity"/>
    <property type="evidence" value="ECO:0007669"/>
    <property type="project" value="TreeGrafter"/>
</dbReference>
<evidence type="ECO:0000256" key="16">
    <source>
        <dbReference type="ARBA" id="ARBA00023180"/>
    </source>
</evidence>
<dbReference type="GO" id="GO:0005775">
    <property type="term" value="C:vacuolar lumen"/>
    <property type="evidence" value="ECO:0007669"/>
    <property type="project" value="TreeGrafter"/>
</dbReference>
<gene>
    <name evidence="20" type="ORF">THASP1DRAFT_34180</name>
</gene>
<keyword evidence="12" id="KW-1133">Transmembrane helix</keyword>
<sequence length="283" mass="31112">MTYDAYIEAGAPEWHDLGKWNISTPFGWDSDGIRGYVFADEKNTTLVVSIKGTSMGFLGGGGPTVGRDKVNDNLLFSCCCARVDYSWTPVCGCFMSGNQCDLDCLEESITPENIYYSMALDLFTKLETEYPEANVWLVGHSLGGSISALLGQTFALPVVAFEAPGDRLAASRLHLPMPPAVDYNKLPIWHFGHTADPIYMGTCTGATSVCYYGGYAMESKCHSGRACVYDVVAEWGWRMDSRTHRITDVIEKVIKPWKDVPQCVPEEGCVDCGLWEMVGSDDS</sequence>
<keyword evidence="8" id="KW-0967">Endosome</keyword>
<dbReference type="GO" id="GO:0032585">
    <property type="term" value="C:multivesicular body membrane"/>
    <property type="evidence" value="ECO:0007669"/>
    <property type="project" value="UniProtKB-SubCell"/>
</dbReference>
<keyword evidence="10" id="KW-0442">Lipid degradation</keyword>
<keyword evidence="15" id="KW-0472">Membrane</keyword>
<proteinExistence type="inferred from homology"/>
<evidence type="ECO:0000256" key="2">
    <source>
        <dbReference type="ARBA" id="ARBA00004270"/>
    </source>
</evidence>
<evidence type="ECO:0000256" key="14">
    <source>
        <dbReference type="ARBA" id="ARBA00023098"/>
    </source>
</evidence>
<dbReference type="GO" id="GO:0034496">
    <property type="term" value="P:multivesicular body membrane disassembly"/>
    <property type="evidence" value="ECO:0007669"/>
    <property type="project" value="TreeGrafter"/>
</dbReference>
<keyword evidence="14" id="KW-0443">Lipid metabolism</keyword>
<organism evidence="20 21">
    <name type="scientific">Thamnocephalis sphaerospora</name>
    <dbReference type="NCBI Taxonomy" id="78915"/>
    <lineage>
        <taxon>Eukaryota</taxon>
        <taxon>Fungi</taxon>
        <taxon>Fungi incertae sedis</taxon>
        <taxon>Zoopagomycota</taxon>
        <taxon>Zoopagomycotina</taxon>
        <taxon>Zoopagomycetes</taxon>
        <taxon>Zoopagales</taxon>
        <taxon>Sigmoideomycetaceae</taxon>
        <taxon>Thamnocephalis</taxon>
    </lineage>
</organism>
<evidence type="ECO:0000256" key="5">
    <source>
        <dbReference type="ARBA" id="ARBA00011137"/>
    </source>
</evidence>
<dbReference type="SUPFAM" id="SSF53474">
    <property type="entry name" value="alpha/beta-Hydrolases"/>
    <property type="match status" value="1"/>
</dbReference>
<evidence type="ECO:0000256" key="8">
    <source>
        <dbReference type="ARBA" id="ARBA00022753"/>
    </source>
</evidence>
<dbReference type="PANTHER" id="PTHR47175">
    <property type="entry name" value="LIPASE ATG15-RELATED"/>
    <property type="match status" value="1"/>
</dbReference>
<dbReference type="STRING" id="78915.A0A4P9XVC4"/>
<keyword evidence="11" id="KW-0735">Signal-anchor</keyword>
<evidence type="ECO:0000256" key="10">
    <source>
        <dbReference type="ARBA" id="ARBA00022963"/>
    </source>
</evidence>
<evidence type="ECO:0000256" key="15">
    <source>
        <dbReference type="ARBA" id="ARBA00023136"/>
    </source>
</evidence>
<reference evidence="21" key="1">
    <citation type="journal article" date="2018" name="Nat. Microbiol.">
        <title>Leveraging single-cell genomics to expand the fungal tree of life.</title>
        <authorList>
            <person name="Ahrendt S.R."/>
            <person name="Quandt C.A."/>
            <person name="Ciobanu D."/>
            <person name="Clum A."/>
            <person name="Salamov A."/>
            <person name="Andreopoulos B."/>
            <person name="Cheng J.F."/>
            <person name="Woyke T."/>
            <person name="Pelin A."/>
            <person name="Henrissat B."/>
            <person name="Reynolds N.K."/>
            <person name="Benny G.L."/>
            <person name="Smith M.E."/>
            <person name="James T.Y."/>
            <person name="Grigoriev I.V."/>
        </authorList>
    </citation>
    <scope>NUCLEOTIDE SEQUENCE [LARGE SCALE GENOMIC DNA]</scope>
    <source>
        <strain evidence="21">RSA 1356</strain>
    </source>
</reference>
<dbReference type="InterPro" id="IPR029058">
    <property type="entry name" value="AB_hydrolase_fold"/>
</dbReference>
<comment type="catalytic activity">
    <reaction evidence="1">
        <text>a triacylglycerol + H2O = a diacylglycerol + a fatty acid + H(+)</text>
        <dbReference type="Rhea" id="RHEA:12044"/>
        <dbReference type="ChEBI" id="CHEBI:15377"/>
        <dbReference type="ChEBI" id="CHEBI:15378"/>
        <dbReference type="ChEBI" id="CHEBI:17855"/>
        <dbReference type="ChEBI" id="CHEBI:18035"/>
        <dbReference type="ChEBI" id="CHEBI:28868"/>
        <dbReference type="EC" id="3.1.1.3"/>
    </reaction>
</comment>
<evidence type="ECO:0000256" key="3">
    <source>
        <dbReference type="ARBA" id="ARBA00004343"/>
    </source>
</evidence>
<feature type="domain" description="Fungal lipase-type" evidence="19">
    <location>
        <begin position="118"/>
        <end position="152"/>
    </location>
</feature>
<dbReference type="Pfam" id="PF01764">
    <property type="entry name" value="Lipase_3"/>
    <property type="match status" value="1"/>
</dbReference>
<dbReference type="GO" id="GO:0034727">
    <property type="term" value="P:piecemeal microautophagy of the nucleus"/>
    <property type="evidence" value="ECO:0007669"/>
    <property type="project" value="TreeGrafter"/>
</dbReference>
<accession>A0A4P9XVC4</accession>
<keyword evidence="13" id="KW-0072">Autophagy</keyword>
<dbReference type="GO" id="GO:0004806">
    <property type="term" value="F:triacylglycerol lipase activity"/>
    <property type="evidence" value="ECO:0007669"/>
    <property type="project" value="UniProtKB-EC"/>
</dbReference>
<dbReference type="EC" id="3.1.1.3" evidence="6"/>
<evidence type="ECO:0000256" key="13">
    <source>
        <dbReference type="ARBA" id="ARBA00023006"/>
    </source>
</evidence>
<dbReference type="GO" id="GO:0046461">
    <property type="term" value="P:neutral lipid catabolic process"/>
    <property type="evidence" value="ECO:0007669"/>
    <property type="project" value="TreeGrafter"/>
</dbReference>
<dbReference type="PANTHER" id="PTHR47175:SF2">
    <property type="entry name" value="LIPASE ATG15-RELATED"/>
    <property type="match status" value="1"/>
</dbReference>
<protein>
    <recommendedName>
        <fullName evidence="6">triacylglycerol lipase</fullName>
        <ecNumber evidence="6">3.1.1.3</ecNumber>
    </recommendedName>
    <alternativeName>
        <fullName evidence="18">Autophagy-related protein 15</fullName>
    </alternativeName>
</protein>
<comment type="subunit">
    <text evidence="5">Binds to both phosphatidylinositol (PI) and phosphatidylinositol 3,5-bisphosphate (PIP2).</text>
</comment>
<evidence type="ECO:0000256" key="11">
    <source>
        <dbReference type="ARBA" id="ARBA00022968"/>
    </source>
</evidence>
<comment type="function">
    <text evidence="17">Lipase which is essential for lysis of subvacuolar cytoplasm to vacuole targeted bodies and intravacuolar autophagic bodies. Involved in the lysis of intravacuolar multivesicular body (MVB) vesicles. The intravacuolar membrane disintegration by ATG15 is critical to life span extension.</text>
</comment>
<evidence type="ECO:0000256" key="4">
    <source>
        <dbReference type="ARBA" id="ARBA00010701"/>
    </source>
</evidence>
<dbReference type="GO" id="GO:0006660">
    <property type="term" value="P:phosphatidylserine catabolic process"/>
    <property type="evidence" value="ECO:0007669"/>
    <property type="project" value="TreeGrafter"/>
</dbReference>
<comment type="similarity">
    <text evidence="4">Belongs to the AB hydrolase superfamily. Lipase family.</text>
</comment>
<dbReference type="InterPro" id="IPR002921">
    <property type="entry name" value="Fungal_lipase-type"/>
</dbReference>
<evidence type="ECO:0000256" key="6">
    <source>
        <dbReference type="ARBA" id="ARBA00013279"/>
    </source>
</evidence>
<keyword evidence="7" id="KW-0812">Transmembrane</keyword>
<evidence type="ECO:0000256" key="1">
    <source>
        <dbReference type="ARBA" id="ARBA00001024"/>
    </source>
</evidence>
<evidence type="ECO:0000313" key="21">
    <source>
        <dbReference type="Proteomes" id="UP000271241"/>
    </source>
</evidence>
<keyword evidence="16" id="KW-0325">Glycoprotein</keyword>
<name>A0A4P9XVC4_9FUNG</name>
<evidence type="ECO:0000256" key="7">
    <source>
        <dbReference type="ARBA" id="ARBA00022692"/>
    </source>
</evidence>
<evidence type="ECO:0000256" key="9">
    <source>
        <dbReference type="ARBA" id="ARBA00022801"/>
    </source>
</evidence>
<evidence type="ECO:0000256" key="18">
    <source>
        <dbReference type="ARBA" id="ARBA00029828"/>
    </source>
</evidence>
<dbReference type="OrthoDB" id="58570at2759"/>
<dbReference type="InterPro" id="IPR050805">
    <property type="entry name" value="ATG15_Lipase"/>
</dbReference>